<keyword evidence="7" id="KW-1185">Reference proteome</keyword>
<feature type="domain" description="CzcB-like barrel-sandwich hybrid" evidence="5">
    <location>
        <begin position="90"/>
        <end position="226"/>
    </location>
</feature>
<evidence type="ECO:0000313" key="7">
    <source>
        <dbReference type="Proteomes" id="UP000240653"/>
    </source>
</evidence>
<dbReference type="Gene3D" id="1.10.287.470">
    <property type="entry name" value="Helix hairpin bin"/>
    <property type="match status" value="1"/>
</dbReference>
<evidence type="ECO:0000259" key="5">
    <source>
        <dbReference type="Pfam" id="PF25973"/>
    </source>
</evidence>
<feature type="domain" description="Multidrug resistance protein MdtA-like C-terminal permuted SH3" evidence="4">
    <location>
        <begin position="310"/>
        <end position="370"/>
    </location>
</feature>
<dbReference type="Proteomes" id="UP000240653">
    <property type="component" value="Unassembled WGS sequence"/>
</dbReference>
<evidence type="ECO:0000313" key="6">
    <source>
        <dbReference type="EMBL" id="PSJ62445.1"/>
    </source>
</evidence>
<name>A0A2P7SJB7_9HYPH</name>
<gene>
    <name evidence="6" type="ORF">C7I85_08725</name>
</gene>
<dbReference type="SUPFAM" id="SSF111369">
    <property type="entry name" value="HlyD-like secretion proteins"/>
    <property type="match status" value="1"/>
</dbReference>
<dbReference type="NCBIfam" id="TIGR01730">
    <property type="entry name" value="RND_mfp"/>
    <property type="match status" value="1"/>
</dbReference>
<dbReference type="GO" id="GO:1990281">
    <property type="term" value="C:efflux pump complex"/>
    <property type="evidence" value="ECO:0007669"/>
    <property type="project" value="TreeGrafter"/>
</dbReference>
<dbReference type="Pfam" id="PF25954">
    <property type="entry name" value="Beta-barrel_RND_2"/>
    <property type="match status" value="1"/>
</dbReference>
<dbReference type="EMBL" id="PXYL01000003">
    <property type="protein sequence ID" value="PSJ62445.1"/>
    <property type="molecule type" value="Genomic_DNA"/>
</dbReference>
<evidence type="ECO:0000256" key="1">
    <source>
        <dbReference type="ARBA" id="ARBA00009477"/>
    </source>
</evidence>
<dbReference type="AlphaFoldDB" id="A0A2P7SJB7"/>
<protein>
    <submittedName>
        <fullName evidence="6">Efflux RND transporter periplasmic adaptor subunit</fullName>
    </submittedName>
</protein>
<feature type="coiled-coil region" evidence="2">
    <location>
        <begin position="125"/>
        <end position="197"/>
    </location>
</feature>
<dbReference type="Gene3D" id="2.40.50.100">
    <property type="match status" value="1"/>
</dbReference>
<dbReference type="InterPro" id="IPR006143">
    <property type="entry name" value="RND_pump_MFP"/>
</dbReference>
<dbReference type="InterPro" id="IPR058647">
    <property type="entry name" value="BSH_CzcB-like"/>
</dbReference>
<dbReference type="Pfam" id="PF25967">
    <property type="entry name" value="RND-MFP_C"/>
    <property type="match status" value="1"/>
</dbReference>
<dbReference type="GO" id="GO:0015562">
    <property type="term" value="F:efflux transmembrane transporter activity"/>
    <property type="evidence" value="ECO:0007669"/>
    <property type="project" value="TreeGrafter"/>
</dbReference>
<evidence type="ECO:0000256" key="2">
    <source>
        <dbReference type="SAM" id="Coils"/>
    </source>
</evidence>
<sequence>MKGSAGLRSRRFSHRATHCRRKPLATVGRLRLGIAALGICALIAGCQRQEETPEPLPLMVRAQKVEIADYAPTASLTGVIAAQTLDNLSFRVGGRVAQRMADVGQHVDKGTVLARLDPQTQQSDLTAAQANLDAAQAQLRQASAAFDRQKKLLGQGFTTRRDYDQADQSMRTAQASVQGAESQVANAKENLSFTELRAGVSGVITARDVEAGQVVQAAQTVFTIAEDGDRDAVFNVQETLVANTPAAPPVTITLLSNPQVKAQGKVREVSPVIDPASASVRVKVAIPNTPATMPLGASVTGSITAQPRKAIILPWETLTANDGKPAVWIIDPETRRVSMTPVEVLAYDTGIVVIDRGLEPGDVVVTAGGQLLHPGQAVEVAENAQ</sequence>
<evidence type="ECO:0000259" key="4">
    <source>
        <dbReference type="Pfam" id="PF25967"/>
    </source>
</evidence>
<feature type="domain" description="CusB-like beta-barrel" evidence="3">
    <location>
        <begin position="234"/>
        <end position="305"/>
    </location>
</feature>
<accession>A0A2P7SJB7</accession>
<dbReference type="PANTHER" id="PTHR30469">
    <property type="entry name" value="MULTIDRUG RESISTANCE PROTEIN MDTA"/>
    <property type="match status" value="1"/>
</dbReference>
<dbReference type="InterPro" id="IPR058792">
    <property type="entry name" value="Beta-barrel_RND_2"/>
</dbReference>
<organism evidence="6 7">
    <name type="scientific">Pseudaminobacter soli</name>
    <name type="common">ex Li et al. 2025</name>
    <dbReference type="NCBI Taxonomy" id="1295366"/>
    <lineage>
        <taxon>Bacteria</taxon>
        <taxon>Pseudomonadati</taxon>
        <taxon>Pseudomonadota</taxon>
        <taxon>Alphaproteobacteria</taxon>
        <taxon>Hyphomicrobiales</taxon>
        <taxon>Phyllobacteriaceae</taxon>
        <taxon>Pseudaminobacter</taxon>
    </lineage>
</organism>
<dbReference type="OrthoDB" id="9813967at2"/>
<proteinExistence type="inferred from homology"/>
<reference evidence="6 7" key="1">
    <citation type="submission" date="2018-03" db="EMBL/GenBank/DDBJ databases">
        <title>The draft genome of Mesorhizobium soli JCM 19897.</title>
        <authorList>
            <person name="Li L."/>
            <person name="Liu L."/>
            <person name="Liang L."/>
            <person name="Wang T."/>
            <person name="Zhang X."/>
        </authorList>
    </citation>
    <scope>NUCLEOTIDE SEQUENCE [LARGE SCALE GENOMIC DNA]</scope>
    <source>
        <strain evidence="6 7">JCM 19897</strain>
    </source>
</reference>
<comment type="caution">
    <text evidence="6">The sequence shown here is derived from an EMBL/GenBank/DDBJ whole genome shotgun (WGS) entry which is preliminary data.</text>
</comment>
<keyword evidence="2" id="KW-0175">Coiled coil</keyword>
<dbReference type="Gene3D" id="2.40.420.20">
    <property type="match status" value="1"/>
</dbReference>
<dbReference type="Gene3D" id="2.40.30.170">
    <property type="match status" value="1"/>
</dbReference>
<evidence type="ECO:0000259" key="3">
    <source>
        <dbReference type="Pfam" id="PF25954"/>
    </source>
</evidence>
<dbReference type="PANTHER" id="PTHR30469:SF38">
    <property type="entry name" value="HLYD FAMILY SECRETION PROTEIN"/>
    <property type="match status" value="1"/>
</dbReference>
<dbReference type="Pfam" id="PF25973">
    <property type="entry name" value="BSH_CzcB"/>
    <property type="match status" value="1"/>
</dbReference>
<comment type="similarity">
    <text evidence="1">Belongs to the membrane fusion protein (MFP) (TC 8.A.1) family.</text>
</comment>
<dbReference type="InterPro" id="IPR058627">
    <property type="entry name" value="MdtA-like_C"/>
</dbReference>